<evidence type="ECO:0000313" key="4">
    <source>
        <dbReference type="Proteomes" id="UP000019335"/>
    </source>
</evidence>
<dbReference type="InterPro" id="IPR036249">
    <property type="entry name" value="Thioredoxin-like_sf"/>
</dbReference>
<evidence type="ECO:0000256" key="1">
    <source>
        <dbReference type="SAM" id="MobiDB-lite"/>
    </source>
</evidence>
<protein>
    <submittedName>
        <fullName evidence="3">Thioredoxin</fullName>
    </submittedName>
</protein>
<comment type="caution">
    <text evidence="3">The sequence shown here is derived from an EMBL/GenBank/DDBJ whole genome shotgun (WGS) entry which is preliminary data.</text>
</comment>
<dbReference type="InterPro" id="IPR029519">
    <property type="entry name" value="RdCVF2"/>
</dbReference>
<gene>
    <name evidence="3" type="ORF">Naga_100290g4</name>
</gene>
<dbReference type="SUPFAM" id="SSF52833">
    <property type="entry name" value="Thioredoxin-like"/>
    <property type="match status" value="1"/>
</dbReference>
<keyword evidence="4" id="KW-1185">Reference proteome</keyword>
<dbReference type="EMBL" id="AZIL01002172">
    <property type="protein sequence ID" value="EWM22534.1"/>
    <property type="molecule type" value="Genomic_DNA"/>
</dbReference>
<dbReference type="OrthoDB" id="189920at2759"/>
<dbReference type="PANTHER" id="PTHR46762:SF1">
    <property type="entry name" value="NUCLEOREDOXIN-LIKE PROTEIN 2"/>
    <property type="match status" value="1"/>
</dbReference>
<evidence type="ECO:0000259" key="2">
    <source>
        <dbReference type="Pfam" id="PF13905"/>
    </source>
</evidence>
<organism evidence="3 4">
    <name type="scientific">Nannochloropsis gaditana</name>
    <dbReference type="NCBI Taxonomy" id="72520"/>
    <lineage>
        <taxon>Eukaryota</taxon>
        <taxon>Sar</taxon>
        <taxon>Stramenopiles</taxon>
        <taxon>Ochrophyta</taxon>
        <taxon>Eustigmatophyceae</taxon>
        <taxon>Eustigmatales</taxon>
        <taxon>Monodopsidaceae</taxon>
        <taxon>Nannochloropsis</taxon>
    </lineage>
</organism>
<feature type="region of interest" description="Disordered" evidence="1">
    <location>
        <begin position="1"/>
        <end position="21"/>
    </location>
</feature>
<accession>W7TPA5</accession>
<reference evidence="3 4" key="1">
    <citation type="journal article" date="2014" name="Mol. Plant">
        <title>Chromosome Scale Genome Assembly and Transcriptome Profiling of Nannochloropsis gaditana in Nitrogen Depletion.</title>
        <authorList>
            <person name="Corteggiani Carpinelli E."/>
            <person name="Telatin A."/>
            <person name="Vitulo N."/>
            <person name="Forcato C."/>
            <person name="D'Angelo M."/>
            <person name="Schiavon R."/>
            <person name="Vezzi A."/>
            <person name="Giacometti G.M."/>
            <person name="Morosinotto T."/>
            <person name="Valle G."/>
        </authorList>
    </citation>
    <scope>NUCLEOTIDE SEQUENCE [LARGE SCALE GENOMIC DNA]</scope>
    <source>
        <strain evidence="3 4">B-31</strain>
    </source>
</reference>
<dbReference type="Gene3D" id="3.40.30.10">
    <property type="entry name" value="Glutaredoxin"/>
    <property type="match status" value="1"/>
</dbReference>
<sequence length="335" mass="36154">MTIPHRSLLTSSNFKSDSSREQNSQLVCSTDMSENLHGSHRGMYGVQSIMHVRCLCLQLYLSCSSFFSRCFPAGGRIPYPMASIKSPKRSPTASTFASYSGLKNSLTLKLVFLAMCACALVAAVHSPEDDGVDVIGTALRGDHGPRRANIMEPAALAVAAPPVAEVPPGPAQDITPEPPLLFPADAQLQDLTGALVNANEALANRSVGLYFGAGWCSMTRAANPGVAAFLRPRESEGVTLVFVSSDTNAESLNEQQASNLWPFAVPFDSPLRLSLKELYGVWSSLEVGKIPGKRRSAIPTVMVVGKDGTELARLEVGARGISELDRWNYLEWKWE</sequence>
<evidence type="ECO:0000313" key="3">
    <source>
        <dbReference type="EMBL" id="EWM22534.1"/>
    </source>
</evidence>
<dbReference type="PANTHER" id="PTHR46762">
    <property type="entry name" value="NUCLEOREDOXIN-LIKE PROTEIN 2"/>
    <property type="match status" value="1"/>
</dbReference>
<dbReference type="AlphaFoldDB" id="W7TPA5"/>
<feature type="compositionally biased region" description="Polar residues" evidence="1">
    <location>
        <begin position="8"/>
        <end position="21"/>
    </location>
</feature>
<proteinExistence type="predicted"/>
<dbReference type="GO" id="GO:0045494">
    <property type="term" value="P:photoreceptor cell maintenance"/>
    <property type="evidence" value="ECO:0007669"/>
    <property type="project" value="InterPro"/>
</dbReference>
<feature type="domain" description="Thioredoxin-like fold" evidence="2">
    <location>
        <begin position="204"/>
        <end position="309"/>
    </location>
</feature>
<dbReference type="InterPro" id="IPR012336">
    <property type="entry name" value="Thioredoxin-like_fold"/>
</dbReference>
<name>W7TPA5_9STRA</name>
<dbReference type="Pfam" id="PF13905">
    <property type="entry name" value="Thioredoxin_8"/>
    <property type="match status" value="1"/>
</dbReference>
<dbReference type="Proteomes" id="UP000019335">
    <property type="component" value="Unassembled WGS sequence"/>
</dbReference>